<protein>
    <submittedName>
        <fullName evidence="1">Uncharacterized protein</fullName>
    </submittedName>
</protein>
<dbReference type="Proteomes" id="UP000199532">
    <property type="component" value="Unassembled WGS sequence"/>
</dbReference>
<keyword evidence="2" id="KW-1185">Reference proteome</keyword>
<evidence type="ECO:0000313" key="1">
    <source>
        <dbReference type="EMBL" id="SEJ01880.1"/>
    </source>
</evidence>
<organism evidence="1 2">
    <name type="scientific">Dyadobacter koreensis</name>
    <dbReference type="NCBI Taxonomy" id="408657"/>
    <lineage>
        <taxon>Bacteria</taxon>
        <taxon>Pseudomonadati</taxon>
        <taxon>Bacteroidota</taxon>
        <taxon>Cytophagia</taxon>
        <taxon>Cytophagales</taxon>
        <taxon>Spirosomataceae</taxon>
        <taxon>Dyadobacter</taxon>
    </lineage>
</organism>
<proteinExistence type="predicted"/>
<dbReference type="OrthoDB" id="942464at2"/>
<reference evidence="1 2" key="1">
    <citation type="submission" date="2016-10" db="EMBL/GenBank/DDBJ databases">
        <authorList>
            <person name="de Groot N.N."/>
        </authorList>
    </citation>
    <scope>NUCLEOTIDE SEQUENCE [LARGE SCALE GENOMIC DNA]</scope>
    <source>
        <strain evidence="1 2">DSM 19938</strain>
    </source>
</reference>
<dbReference type="AlphaFoldDB" id="A0A1H6VMD9"/>
<gene>
    <name evidence="1" type="ORF">SAMN04487995_3057</name>
</gene>
<dbReference type="RefSeq" id="WP_090336244.1">
    <property type="nucleotide sequence ID" value="NZ_FNXY01000004.1"/>
</dbReference>
<evidence type="ECO:0000313" key="2">
    <source>
        <dbReference type="Proteomes" id="UP000199532"/>
    </source>
</evidence>
<name>A0A1H6VMD9_9BACT</name>
<sequence length="282" mass="31823">MKSTLSFLLIVFVSVTISCKDRDPGIYFIDQTGLDLYWHHTFGLDKGRYILFGFSSAETQSDEFELKFDYTIKGREILIKLRETVSKGKCPEFPGSWGKECTSNGTVFIPENALSQGQYKFILEIEGRKVTSTLTIDPEKYTIQIPQNDLLSSRISAVYPVPKNLLFGSIGFVGGTDENLARTLISELEKLGLTPVTVPDYPYPDLDAVHSKHLEKEFREPNNYSISILMNLNATDAKTVFEKVAAYYEATDKKLRIGLYCSNNMEQINGGPGDQLTEFYKK</sequence>
<accession>A0A1H6VMD9</accession>
<dbReference type="EMBL" id="FNXY01000004">
    <property type="protein sequence ID" value="SEJ01880.1"/>
    <property type="molecule type" value="Genomic_DNA"/>
</dbReference>
<dbReference type="PROSITE" id="PS51257">
    <property type="entry name" value="PROKAR_LIPOPROTEIN"/>
    <property type="match status" value="1"/>
</dbReference>